<dbReference type="PROSITE" id="PS50166">
    <property type="entry name" value="IMPORTIN_B_NT"/>
    <property type="match status" value="1"/>
</dbReference>
<sequence>MAHLSTGQWIVNQLLTAAMNKEIFVNVLVSTMSADAGVRKQAEAQLKELECQAEATALFLEIAVDTAAPPGVQIAAAIFFKNRVANYWLEASSKFRTLASVIPESEKPALKTQLVQAMIQACGNTHIRAQLTEALQHILTLSEWSELLDVVMQLLGETTNRAYVTTGVLCLYQLVKRHRWASGASENTLNTAVTRAFPALEALAVSLADTSDAQSGELLYLAVKLFKFATYSQLPDYFRDPATLGRWFSLQTAIIDKPAPKDLMAMDTAARAADPRAKCIKWCFANIHRFQSRYGGGSASANADPQFAEFFRTHFVPEILATYWRLVEQWINGSVWLSEVSLYHLISFFEQLIDTTAFALLEPHLDSFLQLVVFKSLCATTETVELFETDPEEYIRRYYDMNREGNTADVAAGNFVYKVVGKRMATCGVLLTLVDGVFAARRADRASAACAFQTEGALRVLSAILFALEREGSPVRGQVDAVLAQFVVPELGAAEDFLTARACECVAVFAHTYRDEQVLARVFEGVRACFLRDDALPVQIEAADALRALVAEPRVVQFLAPDVPRVMEKFLKLNLEFESDILSYVMENFVEVFAAQLEPFAVQLAASLCAQFVKLASEIVETGDNDDKEYQALGVLNTLISMAISMNSSKEVTASLEATIAPLVQFVLDNAMVTFLPETMEFLESCNYASKSVTATGWTLFQTAMLSFQTYGMDYFADYVNYFESVINYGFCDLPGDSQRIGEMLDVCLNLLSTTYEDNPDIMAAYEILQFCLVTLQGKLLPALENVLSVGFNVFRQLQDGGIISELELNEVDFVKFGLAALYADARTTIAFLHQNDLAVSFFELWFNHSDDLDTVLGLKLQILATVNVVMLPHLLSLEPHLPQISAKLMAALASLPDAINRRRKIIARDAVHSEEYGTDADTFDVGIEELDAVKTSPIYDVNAVALVSKSVQELRTNQPERYTKFMASLSPEFLTYVNSLA</sequence>
<evidence type="ECO:0000256" key="2">
    <source>
        <dbReference type="ARBA" id="ARBA00022448"/>
    </source>
</evidence>
<evidence type="ECO:0000313" key="6">
    <source>
        <dbReference type="Proteomes" id="UP000094336"/>
    </source>
</evidence>
<evidence type="ECO:0000256" key="1">
    <source>
        <dbReference type="ARBA" id="ARBA00004123"/>
    </source>
</evidence>
<gene>
    <name evidence="5" type="ORF">BABINDRAFT_159869</name>
</gene>
<accession>A0A1E3QVA7</accession>
<dbReference type="GO" id="GO:0005829">
    <property type="term" value="C:cytosol"/>
    <property type="evidence" value="ECO:0007669"/>
    <property type="project" value="TreeGrafter"/>
</dbReference>
<feature type="domain" description="Importin N-terminal" evidence="4">
    <location>
        <begin position="42"/>
        <end position="120"/>
    </location>
</feature>
<dbReference type="InterPro" id="IPR011989">
    <property type="entry name" value="ARM-like"/>
</dbReference>
<dbReference type="GO" id="GO:0061608">
    <property type="term" value="F:nuclear import signal receptor activity"/>
    <property type="evidence" value="ECO:0007669"/>
    <property type="project" value="EnsemblFungi"/>
</dbReference>
<dbReference type="GO" id="GO:0031267">
    <property type="term" value="F:small GTPase binding"/>
    <property type="evidence" value="ECO:0007669"/>
    <property type="project" value="InterPro"/>
</dbReference>
<dbReference type="InterPro" id="IPR001494">
    <property type="entry name" value="Importin-beta_N"/>
</dbReference>
<dbReference type="SUPFAM" id="SSF48371">
    <property type="entry name" value="ARM repeat"/>
    <property type="match status" value="1"/>
</dbReference>
<evidence type="ECO:0000256" key="3">
    <source>
        <dbReference type="ARBA" id="ARBA00023242"/>
    </source>
</evidence>
<keyword evidence="2" id="KW-0813">Transport</keyword>
<dbReference type="Gene3D" id="1.25.10.10">
    <property type="entry name" value="Leucine-rich Repeat Variant"/>
    <property type="match status" value="1"/>
</dbReference>
<keyword evidence="3" id="KW-0539">Nucleus</keyword>
<dbReference type="InterPro" id="IPR016024">
    <property type="entry name" value="ARM-type_fold"/>
</dbReference>
<dbReference type="GO" id="GO:0005635">
    <property type="term" value="C:nuclear envelope"/>
    <property type="evidence" value="ECO:0007669"/>
    <property type="project" value="TreeGrafter"/>
</dbReference>
<evidence type="ECO:0000259" key="4">
    <source>
        <dbReference type="PROSITE" id="PS50166"/>
    </source>
</evidence>
<dbReference type="Pfam" id="PF03810">
    <property type="entry name" value="IBN_N"/>
    <property type="match status" value="1"/>
</dbReference>
<dbReference type="SMART" id="SM00913">
    <property type="entry name" value="IBN_N"/>
    <property type="match status" value="1"/>
</dbReference>
<dbReference type="AlphaFoldDB" id="A0A1E3QVA7"/>
<dbReference type="EMBL" id="KV454427">
    <property type="protein sequence ID" value="ODQ81596.1"/>
    <property type="molecule type" value="Genomic_DNA"/>
</dbReference>
<reference evidence="6" key="1">
    <citation type="submission" date="2016-05" db="EMBL/GenBank/DDBJ databases">
        <title>Comparative genomics of biotechnologically important yeasts.</title>
        <authorList>
            <consortium name="DOE Joint Genome Institute"/>
            <person name="Riley R."/>
            <person name="Haridas S."/>
            <person name="Wolfe K.H."/>
            <person name="Lopes M.R."/>
            <person name="Hittinger C.T."/>
            <person name="Goker M."/>
            <person name="Salamov A."/>
            <person name="Wisecaver J."/>
            <person name="Long T.M."/>
            <person name="Aerts A.L."/>
            <person name="Barry K."/>
            <person name="Choi C."/>
            <person name="Clum A."/>
            <person name="Coughlan A.Y."/>
            <person name="Deshpande S."/>
            <person name="Douglass A.P."/>
            <person name="Hanson S.J."/>
            <person name="Klenk H.-P."/>
            <person name="Labutti K."/>
            <person name="Lapidus A."/>
            <person name="Lindquist E."/>
            <person name="Lipzen A."/>
            <person name="Meier-Kolthoff J.P."/>
            <person name="Ohm R.A."/>
            <person name="Otillar R.P."/>
            <person name="Pangilinan J."/>
            <person name="Peng Y."/>
            <person name="Rokas A."/>
            <person name="Rosa C.A."/>
            <person name="Scheuner C."/>
            <person name="Sibirny A.A."/>
            <person name="Slot J.C."/>
            <person name="Stielow J.B."/>
            <person name="Sun H."/>
            <person name="Kurtzman C.P."/>
            <person name="Blackwell M."/>
            <person name="Grigoriev I.V."/>
            <person name="Jeffries T.W."/>
        </authorList>
    </citation>
    <scope>NUCLEOTIDE SEQUENCE [LARGE SCALE GENOMIC DNA]</scope>
    <source>
        <strain evidence="6">NRRL Y-12698</strain>
    </source>
</reference>
<dbReference type="PANTHER" id="PTHR10997:SF28">
    <property type="entry name" value="IMPORTIN BETA SMX1"/>
    <property type="match status" value="1"/>
</dbReference>
<name>A0A1E3QVA7_9ASCO</name>
<dbReference type="GO" id="GO:0006406">
    <property type="term" value="P:mRNA export from nucleus"/>
    <property type="evidence" value="ECO:0007669"/>
    <property type="project" value="EnsemblFungi"/>
</dbReference>
<dbReference type="OrthoDB" id="760868at2759"/>
<dbReference type="STRING" id="984486.A0A1E3QVA7"/>
<dbReference type="RefSeq" id="XP_018986924.1">
    <property type="nucleotide sequence ID" value="XM_019127930.1"/>
</dbReference>
<dbReference type="Proteomes" id="UP000094336">
    <property type="component" value="Unassembled WGS sequence"/>
</dbReference>
<comment type="subcellular location">
    <subcellularLocation>
        <location evidence="1">Nucleus</location>
    </subcellularLocation>
</comment>
<organism evidence="5 6">
    <name type="scientific">Babjeviella inositovora NRRL Y-12698</name>
    <dbReference type="NCBI Taxonomy" id="984486"/>
    <lineage>
        <taxon>Eukaryota</taxon>
        <taxon>Fungi</taxon>
        <taxon>Dikarya</taxon>
        <taxon>Ascomycota</taxon>
        <taxon>Saccharomycotina</taxon>
        <taxon>Pichiomycetes</taxon>
        <taxon>Serinales incertae sedis</taxon>
        <taxon>Babjeviella</taxon>
    </lineage>
</organism>
<keyword evidence="6" id="KW-1185">Reference proteome</keyword>
<protein>
    <recommendedName>
        <fullName evidence="4">Importin N-terminal domain-containing protein</fullName>
    </recommendedName>
</protein>
<dbReference type="PANTHER" id="PTHR10997">
    <property type="entry name" value="IMPORTIN-7, 8, 11"/>
    <property type="match status" value="1"/>
</dbReference>
<dbReference type="GeneID" id="30145783"/>
<dbReference type="GO" id="GO:0006606">
    <property type="term" value="P:protein import into nucleus"/>
    <property type="evidence" value="ECO:0007669"/>
    <property type="project" value="EnsemblFungi"/>
</dbReference>
<proteinExistence type="predicted"/>
<evidence type="ECO:0000313" key="5">
    <source>
        <dbReference type="EMBL" id="ODQ81596.1"/>
    </source>
</evidence>